<protein>
    <submittedName>
        <fullName evidence="1">Uncharacterized protein</fullName>
    </submittedName>
</protein>
<sequence>MAMEQIKSKGYLEKFGQSGKTLVGIGVNFSTDAKGIDGWDVEVLR</sequence>
<dbReference type="Proteomes" id="UP001500298">
    <property type="component" value="Unassembled WGS sequence"/>
</dbReference>
<keyword evidence="2" id="KW-1185">Reference proteome</keyword>
<accession>A0ABP9D6B4</accession>
<gene>
    <name evidence="1" type="ORF">GCM10023331_08070</name>
</gene>
<organism evidence="1 2">
    <name type="scientific">Algivirga pacifica</name>
    <dbReference type="NCBI Taxonomy" id="1162670"/>
    <lineage>
        <taxon>Bacteria</taxon>
        <taxon>Pseudomonadati</taxon>
        <taxon>Bacteroidota</taxon>
        <taxon>Cytophagia</taxon>
        <taxon>Cytophagales</taxon>
        <taxon>Flammeovirgaceae</taxon>
        <taxon>Algivirga</taxon>
    </lineage>
</organism>
<evidence type="ECO:0000313" key="1">
    <source>
        <dbReference type="EMBL" id="GAA4825848.1"/>
    </source>
</evidence>
<name>A0ABP9D6B4_9BACT</name>
<proteinExistence type="predicted"/>
<evidence type="ECO:0000313" key="2">
    <source>
        <dbReference type="Proteomes" id="UP001500298"/>
    </source>
</evidence>
<dbReference type="EMBL" id="BAABJX010000016">
    <property type="protein sequence ID" value="GAA4825848.1"/>
    <property type="molecule type" value="Genomic_DNA"/>
</dbReference>
<reference evidence="2" key="1">
    <citation type="journal article" date="2019" name="Int. J. Syst. Evol. Microbiol.">
        <title>The Global Catalogue of Microorganisms (GCM) 10K type strain sequencing project: providing services to taxonomists for standard genome sequencing and annotation.</title>
        <authorList>
            <consortium name="The Broad Institute Genomics Platform"/>
            <consortium name="The Broad Institute Genome Sequencing Center for Infectious Disease"/>
            <person name="Wu L."/>
            <person name="Ma J."/>
        </authorList>
    </citation>
    <scope>NUCLEOTIDE SEQUENCE [LARGE SCALE GENOMIC DNA]</scope>
    <source>
        <strain evidence="2">JCM 18326</strain>
    </source>
</reference>
<comment type="caution">
    <text evidence="1">The sequence shown here is derived from an EMBL/GenBank/DDBJ whole genome shotgun (WGS) entry which is preliminary data.</text>
</comment>